<evidence type="ECO:0008006" key="2">
    <source>
        <dbReference type="Google" id="ProtNLM"/>
    </source>
</evidence>
<reference evidence="1" key="2">
    <citation type="submission" date="2024-05" db="EMBL/GenBank/DDBJ databases">
        <authorList>
            <person name="Matrishin C.B."/>
            <person name="Kauffman K.M."/>
        </authorList>
    </citation>
    <scope>NUCLEOTIDE SEQUENCE</scope>
</reference>
<evidence type="ECO:0000313" key="1">
    <source>
        <dbReference type="EMBL" id="DBA55699.1"/>
    </source>
</evidence>
<sequence>MAKLDCWTIFFVVLLLFKVRLGLFSHYRGYGGFRRFGRTKKRNVRLPDLLRKRNVQPPTKKRACQGRAVPLANEF</sequence>
<organism evidence="1">
    <name type="scientific">Porphyromonas phage phage022a_WW2931</name>
    <dbReference type="NCBI Taxonomy" id="3154112"/>
    <lineage>
        <taxon>Viruses</taxon>
        <taxon>Duplodnaviria</taxon>
        <taxon>Heunggongvirae</taxon>
        <taxon>Uroviricota</taxon>
        <taxon>Caudoviricetes</taxon>
        <taxon>Nixviridae</taxon>
        <taxon>Schifferlevirus</taxon>
        <taxon>Schifferlevirus pging00O</taxon>
    </lineage>
</organism>
<accession>A0AAT9JKH5</accession>
<protein>
    <recommendedName>
        <fullName evidence="2">Secreted protein</fullName>
    </recommendedName>
</protein>
<dbReference type="EMBL" id="BK068103">
    <property type="protein sequence ID" value="DBA55699.1"/>
    <property type="molecule type" value="Genomic_DNA"/>
</dbReference>
<reference evidence="1" key="1">
    <citation type="journal article" date="2023" name="Microbiome">
        <title>Phages are unrecognized players in the ecology of the oral pathogen Porphyromonas gingivalis.</title>
        <authorList>
            <person name="Matrishin C.B."/>
            <person name="Haase E.M."/>
            <person name="Dewhirst F.E."/>
            <person name="Mark Welch J.L."/>
            <person name="Miranda-Sanchez F."/>
            <person name="Chen T."/>
            <person name="MacFarland D.C."/>
            <person name="Kauffman K.M."/>
        </authorList>
    </citation>
    <scope>NUCLEOTIDE SEQUENCE</scope>
</reference>
<proteinExistence type="predicted"/>
<name>A0AAT9JKH5_9CAUD</name>